<dbReference type="CDD" id="cd00198">
    <property type="entry name" value="vWFA"/>
    <property type="match status" value="1"/>
</dbReference>
<proteinExistence type="predicted"/>
<dbReference type="Pfam" id="PF13519">
    <property type="entry name" value="VWA_2"/>
    <property type="match status" value="1"/>
</dbReference>
<dbReference type="InterPro" id="IPR002035">
    <property type="entry name" value="VWF_A"/>
</dbReference>
<evidence type="ECO:0000313" key="2">
    <source>
        <dbReference type="EMBL" id="CAE6421919.1"/>
    </source>
</evidence>
<gene>
    <name evidence="2" type="ORF">RDB_LOCUS23998</name>
</gene>
<feature type="domain" description="VWFA" evidence="1">
    <location>
        <begin position="629"/>
        <end position="843"/>
    </location>
</feature>
<dbReference type="SUPFAM" id="SSF53300">
    <property type="entry name" value="vWA-like"/>
    <property type="match status" value="1"/>
</dbReference>
<sequence length="874" mass="97393">MISLASRALIQQTSNWDSMDQSLASSRAQQLNERLEMALSCGITIDGPLKNMDTDEDILALENYLVFFVPKFGGANDSTDNTLNEHDSERKLEEITEAALKTLIETCGPPSESRLHRVDKAYVDDLQNSLDQNLKHRQNRVQLWIQENTKHLAPENAAIRDLNCCFLALTRAMKAAVRLCQSGCSSCDLLCLRPYRHSGEHECGTNHQCIFSCDIKEAHSDDITPICGQRAGHANRHMCAIKKHSCGADCHLSHLNGCSKACHKPLDHEGDHCCSARTHFCGKPCDLKDVKFGPHQQSYTCSGRCQQPWDEPHERHACENARTCPLPCALCVQVPGRTSSCGHDDHFHGLKSNEVHLCGATHKCPELCEERGICGIELEPSKCESQFSGRHTSFVYTRFTQVSKRHPCNVEVLPWKMSHGGLHTHDSSNNSFHFCDVRCSGCHYFCTQPLGHTQPLHKTNHGSMVGGQWVIEIPNGEDADSSYSIDGQTYGQGDQSATMLCHMLCAKQGRHMHVDYCRDPDNHEQPLCKHIPSQQPESDQAKDWISHATYWERTGFEDPSSVSDRKEFSKCTAYCPGPEHTEKDKRSWCTLPIFHPPESLNSGLTRGYVSHDGHRFDCPDPSLVYQAYHIVFLIDTSSSMWGVDKRPIPGLPITDRLVSQCDNRYGAVVSALYCFWKSQEKVASRSLVGARRDAYSLVTFDDQSKIKVQNDLSSTVEQLVNFLVPQQSNGWYYGTSFGNALGTAKEVIKNSWDKEKVPVIVFLSDGEGAVKDEILADLCNTCNSLGHALSFYAILFGKDSNSTSLETMVKYISQRFQSAPANAKGNFVGQEIPCRYSNAMDSIQLMDEFLGISESLTDMRAAVINHGGASGRKA</sequence>
<dbReference type="AlphaFoldDB" id="A0A8H2XEQ8"/>
<dbReference type="SMART" id="SM00327">
    <property type="entry name" value="VWA"/>
    <property type="match status" value="1"/>
</dbReference>
<evidence type="ECO:0000313" key="3">
    <source>
        <dbReference type="Proteomes" id="UP000663888"/>
    </source>
</evidence>
<evidence type="ECO:0000259" key="1">
    <source>
        <dbReference type="PROSITE" id="PS50234"/>
    </source>
</evidence>
<accession>A0A8H2XEQ8</accession>
<dbReference type="PROSITE" id="PS50234">
    <property type="entry name" value="VWFA"/>
    <property type="match status" value="1"/>
</dbReference>
<dbReference type="Proteomes" id="UP000663888">
    <property type="component" value="Unassembled WGS sequence"/>
</dbReference>
<reference evidence="2" key="1">
    <citation type="submission" date="2021-01" db="EMBL/GenBank/DDBJ databases">
        <authorList>
            <person name="Kaushik A."/>
        </authorList>
    </citation>
    <scope>NUCLEOTIDE SEQUENCE</scope>
    <source>
        <strain evidence="2">AG4-R118</strain>
    </source>
</reference>
<dbReference type="Gene3D" id="3.40.50.410">
    <property type="entry name" value="von Willebrand factor, type A domain"/>
    <property type="match status" value="1"/>
</dbReference>
<comment type="caution">
    <text evidence="2">The sequence shown here is derived from an EMBL/GenBank/DDBJ whole genome shotgun (WGS) entry which is preliminary data.</text>
</comment>
<organism evidence="2 3">
    <name type="scientific">Rhizoctonia solani</name>
    <dbReference type="NCBI Taxonomy" id="456999"/>
    <lineage>
        <taxon>Eukaryota</taxon>
        <taxon>Fungi</taxon>
        <taxon>Dikarya</taxon>
        <taxon>Basidiomycota</taxon>
        <taxon>Agaricomycotina</taxon>
        <taxon>Agaricomycetes</taxon>
        <taxon>Cantharellales</taxon>
        <taxon>Ceratobasidiaceae</taxon>
        <taxon>Rhizoctonia</taxon>
    </lineage>
</organism>
<dbReference type="EMBL" id="CAJMWX010000644">
    <property type="protein sequence ID" value="CAE6421919.1"/>
    <property type="molecule type" value="Genomic_DNA"/>
</dbReference>
<protein>
    <recommendedName>
        <fullName evidence="1">VWFA domain-containing protein</fullName>
    </recommendedName>
</protein>
<dbReference type="InterPro" id="IPR036465">
    <property type="entry name" value="vWFA_dom_sf"/>
</dbReference>
<name>A0A8H2XEQ8_9AGAM</name>